<dbReference type="PROSITE" id="PS50082">
    <property type="entry name" value="WD_REPEATS_2"/>
    <property type="match status" value="5"/>
</dbReference>
<gene>
    <name evidence="6" type="primary">LOC104784107</name>
</gene>
<dbReference type="InterPro" id="IPR036285">
    <property type="entry name" value="PRP4-like_sf"/>
</dbReference>
<feature type="repeat" description="WD" evidence="3">
    <location>
        <begin position="395"/>
        <end position="426"/>
    </location>
</feature>
<protein>
    <submittedName>
        <fullName evidence="6">U4/U6 small nuclear ribonucleoprotein PRP4-like protein</fullName>
    </submittedName>
</protein>
<dbReference type="PANTHER" id="PTHR19846:SF0">
    <property type="entry name" value="PRE-MRNA PROCESSING FACTOR 4"/>
    <property type="match status" value="1"/>
</dbReference>
<dbReference type="InterPro" id="IPR019775">
    <property type="entry name" value="WD40_repeat_CS"/>
</dbReference>
<organism evidence="5 6">
    <name type="scientific">Camelina sativa</name>
    <name type="common">False flax</name>
    <name type="synonym">Myagrum sativum</name>
    <dbReference type="NCBI Taxonomy" id="90675"/>
    <lineage>
        <taxon>Eukaryota</taxon>
        <taxon>Viridiplantae</taxon>
        <taxon>Streptophyta</taxon>
        <taxon>Embryophyta</taxon>
        <taxon>Tracheophyta</taxon>
        <taxon>Spermatophyta</taxon>
        <taxon>Magnoliopsida</taxon>
        <taxon>eudicotyledons</taxon>
        <taxon>Gunneridae</taxon>
        <taxon>Pentapetalae</taxon>
        <taxon>rosids</taxon>
        <taxon>malvids</taxon>
        <taxon>Brassicales</taxon>
        <taxon>Brassicaceae</taxon>
        <taxon>Camelineae</taxon>
        <taxon>Camelina</taxon>
    </lineage>
</organism>
<dbReference type="InterPro" id="IPR020472">
    <property type="entry name" value="WD40_PAC1"/>
</dbReference>
<dbReference type="Pfam" id="PF08799">
    <property type="entry name" value="PRP4"/>
    <property type="match status" value="1"/>
</dbReference>
<feature type="domain" description="Pre-mRNA processing factor 4 (PRP4)-like" evidence="4">
    <location>
        <begin position="19"/>
        <end position="68"/>
    </location>
</feature>
<keyword evidence="1 3" id="KW-0853">WD repeat</keyword>
<keyword evidence="5" id="KW-1185">Reference proteome</keyword>
<evidence type="ECO:0000256" key="2">
    <source>
        <dbReference type="ARBA" id="ARBA00022737"/>
    </source>
</evidence>
<dbReference type="SMART" id="SM00320">
    <property type="entry name" value="WD40"/>
    <property type="match status" value="7"/>
</dbReference>
<dbReference type="SUPFAM" id="SSF158230">
    <property type="entry name" value="PRP4-like"/>
    <property type="match status" value="1"/>
</dbReference>
<evidence type="ECO:0000313" key="6">
    <source>
        <dbReference type="RefSeq" id="XP_010507476.1"/>
    </source>
</evidence>
<dbReference type="GeneID" id="104784107"/>
<proteinExistence type="predicted"/>
<feature type="repeat" description="WD" evidence="3">
    <location>
        <begin position="310"/>
        <end position="351"/>
    </location>
</feature>
<evidence type="ECO:0000259" key="4">
    <source>
        <dbReference type="SMART" id="SM00500"/>
    </source>
</evidence>
<feature type="repeat" description="WD" evidence="3">
    <location>
        <begin position="352"/>
        <end position="394"/>
    </location>
</feature>
<dbReference type="SUPFAM" id="SSF50978">
    <property type="entry name" value="WD40 repeat-like"/>
    <property type="match status" value="1"/>
</dbReference>
<dbReference type="Proteomes" id="UP000694864">
    <property type="component" value="Chromosome 4"/>
</dbReference>
<dbReference type="Gene3D" id="2.130.10.10">
    <property type="entry name" value="YVTN repeat-like/Quinoprotein amine dehydrogenase"/>
    <property type="match status" value="2"/>
</dbReference>
<dbReference type="CDD" id="cd00200">
    <property type="entry name" value="WD40"/>
    <property type="match status" value="1"/>
</dbReference>
<dbReference type="PRINTS" id="PR00320">
    <property type="entry name" value="GPROTEINBRPT"/>
</dbReference>
<accession>A0ABM0YXJ8</accession>
<keyword evidence="2" id="KW-0677">Repeat</keyword>
<reference evidence="5" key="1">
    <citation type="journal article" date="2014" name="Nat. Commun.">
        <title>The emerging biofuel crop Camelina sativa retains a highly undifferentiated hexaploid genome structure.</title>
        <authorList>
            <person name="Kagale S."/>
            <person name="Koh C."/>
            <person name="Nixon J."/>
            <person name="Bollina V."/>
            <person name="Clarke W.E."/>
            <person name="Tuteja R."/>
            <person name="Spillane C."/>
            <person name="Robinson S.J."/>
            <person name="Links M.G."/>
            <person name="Clarke C."/>
            <person name="Higgins E.E."/>
            <person name="Huebert T."/>
            <person name="Sharpe A.G."/>
            <person name="Parkin I.A."/>
        </authorList>
    </citation>
    <scope>NUCLEOTIDE SEQUENCE [LARGE SCALE GENOMIC DNA]</scope>
    <source>
        <strain evidence="5">cv. DH55</strain>
    </source>
</reference>
<evidence type="ECO:0000256" key="1">
    <source>
        <dbReference type="ARBA" id="ARBA00022574"/>
    </source>
</evidence>
<dbReference type="PANTHER" id="PTHR19846">
    <property type="entry name" value="WD40 REPEAT PROTEIN"/>
    <property type="match status" value="1"/>
</dbReference>
<sequence length="436" mass="48679">MDPNTMQDLLVMRRTAVPTNDKAVRDRLRRLGKPITLFGEQGMERRSRLSNLMGSLSVDKLLETHVEEEDAAPKEQVYDDQVSIYPFFTEGPKELREARIEIAKFSIKRAAVRNQRAKRLRDEESKWALKHAKDMVLDCSNFGDDRPLTGCSFSRDGKILATCSLSGVTNLREMRQVTNKIAVLEDNKERATDVVFSPVDDDCLATASADRTAKLWKTDGTLVQTFEGHLDRLARVAFHPSGRYLGTTSFDKTWRLWDINTGAELLLQEGHSHGVCGIAFQQDGALAASCGLDSLARVWDLRTGRSILVFQGKTKPLLSVYFSPNGYHLASGGEDNQCRIWDLRMRESLYTIAAHSNLVSQVKYEPQAGHFLATASYDMNVNIWSGRDFSLVKSLAGHESKVASLDITPDSSCIATVSHDRTIKIWTSSGNGEDES</sequence>
<name>A0ABM0YXJ8_CAMSA</name>
<dbReference type="Gene3D" id="4.10.280.110">
    <property type="entry name" value="Pre-mRNA processing factor 4 domain"/>
    <property type="match status" value="1"/>
</dbReference>
<feature type="repeat" description="WD" evidence="3">
    <location>
        <begin position="268"/>
        <end position="309"/>
    </location>
</feature>
<dbReference type="PROSITE" id="PS50294">
    <property type="entry name" value="WD_REPEATS_REGION"/>
    <property type="match status" value="5"/>
</dbReference>
<dbReference type="InterPro" id="IPR015943">
    <property type="entry name" value="WD40/YVTN_repeat-like_dom_sf"/>
</dbReference>
<dbReference type="SMART" id="SM00500">
    <property type="entry name" value="SFM"/>
    <property type="match status" value="1"/>
</dbReference>
<dbReference type="InterPro" id="IPR014906">
    <property type="entry name" value="PRP4-like"/>
</dbReference>
<feature type="repeat" description="WD" evidence="3">
    <location>
        <begin position="226"/>
        <end position="267"/>
    </location>
</feature>
<dbReference type="Pfam" id="PF00400">
    <property type="entry name" value="WD40"/>
    <property type="match status" value="6"/>
</dbReference>
<dbReference type="PROSITE" id="PS00678">
    <property type="entry name" value="WD_REPEATS_1"/>
    <property type="match status" value="3"/>
</dbReference>
<dbReference type="InterPro" id="IPR036322">
    <property type="entry name" value="WD40_repeat_dom_sf"/>
</dbReference>
<evidence type="ECO:0000256" key="3">
    <source>
        <dbReference type="PROSITE-ProRule" id="PRU00221"/>
    </source>
</evidence>
<evidence type="ECO:0000313" key="5">
    <source>
        <dbReference type="Proteomes" id="UP000694864"/>
    </source>
</evidence>
<dbReference type="InterPro" id="IPR001680">
    <property type="entry name" value="WD40_rpt"/>
</dbReference>
<reference evidence="6" key="2">
    <citation type="submission" date="2025-08" db="UniProtKB">
        <authorList>
            <consortium name="RefSeq"/>
        </authorList>
    </citation>
    <scope>IDENTIFICATION</scope>
    <source>
        <tissue evidence="6">Leaf</tissue>
    </source>
</reference>
<dbReference type="RefSeq" id="XP_010507476.1">
    <property type="nucleotide sequence ID" value="XM_010509174.2"/>
</dbReference>